<accession>A0A9P7KKW3</accession>
<evidence type="ECO:0000313" key="3">
    <source>
        <dbReference type="Proteomes" id="UP000717328"/>
    </source>
</evidence>
<dbReference type="CDD" id="cd09917">
    <property type="entry name" value="F-box_SF"/>
    <property type="match status" value="1"/>
</dbReference>
<organism evidence="2 3">
    <name type="scientific">Sphagnurus paluster</name>
    <dbReference type="NCBI Taxonomy" id="117069"/>
    <lineage>
        <taxon>Eukaryota</taxon>
        <taxon>Fungi</taxon>
        <taxon>Dikarya</taxon>
        <taxon>Basidiomycota</taxon>
        <taxon>Agaricomycotina</taxon>
        <taxon>Agaricomycetes</taxon>
        <taxon>Agaricomycetidae</taxon>
        <taxon>Agaricales</taxon>
        <taxon>Tricholomatineae</taxon>
        <taxon>Lyophyllaceae</taxon>
        <taxon>Sphagnurus</taxon>
    </lineage>
</organism>
<proteinExistence type="predicted"/>
<protein>
    <recommendedName>
        <fullName evidence="4">F-box domain-containing protein</fullName>
    </recommendedName>
</protein>
<dbReference type="Proteomes" id="UP000717328">
    <property type="component" value="Unassembled WGS sequence"/>
</dbReference>
<comment type="caution">
    <text evidence="2">The sequence shown here is derived from an EMBL/GenBank/DDBJ whole genome shotgun (WGS) entry which is preliminary data.</text>
</comment>
<dbReference type="OrthoDB" id="3251070at2759"/>
<dbReference type="EMBL" id="JABCKI010000161">
    <property type="protein sequence ID" value="KAG5652110.1"/>
    <property type="molecule type" value="Genomic_DNA"/>
</dbReference>
<sequence>MPPKKRARKETAAKEAASEAQGETPTIVSSVEEAPELKVNFGVIFDLPVELWLEILSYFPSVRIPTKRIGHAPLLPASTLARQLSLRALSQTCRAFRTQFLPELWDRFEVCATLNQIEEPLRHRPPGSRPDDERFDLAGAWYKDISRALETKSNGLRESPELAKLVHKVSVALTRCSAPTVLGAFVQCLHALPNLHTLQVLRAHSQMTTHLKNAFQGHKFPAIQVVVLPDHAHNVLRSCPEARTVICNGSDGGKLISAIAKECKKVQRLEGFHANEALMKRLLSNFME</sequence>
<gene>
    <name evidence="2" type="ORF">H0H81_006284</name>
</gene>
<evidence type="ECO:0000313" key="2">
    <source>
        <dbReference type="EMBL" id="KAG5652110.1"/>
    </source>
</evidence>
<evidence type="ECO:0008006" key="4">
    <source>
        <dbReference type="Google" id="ProtNLM"/>
    </source>
</evidence>
<dbReference type="AlphaFoldDB" id="A0A9P7KKW3"/>
<evidence type="ECO:0000256" key="1">
    <source>
        <dbReference type="SAM" id="MobiDB-lite"/>
    </source>
</evidence>
<reference evidence="2" key="2">
    <citation type="submission" date="2021-10" db="EMBL/GenBank/DDBJ databases">
        <title>Phylogenomics reveals ancestral predisposition of the termite-cultivated fungus Termitomyces towards a domesticated lifestyle.</title>
        <authorList>
            <person name="Auxier B."/>
            <person name="Grum-Grzhimaylo A."/>
            <person name="Cardenas M.E."/>
            <person name="Lodge J.D."/>
            <person name="Laessoe T."/>
            <person name="Pedersen O."/>
            <person name="Smith M.E."/>
            <person name="Kuyper T.W."/>
            <person name="Franco-Molano E.A."/>
            <person name="Baroni T.J."/>
            <person name="Aanen D.K."/>
        </authorList>
    </citation>
    <scope>NUCLEOTIDE SEQUENCE</scope>
    <source>
        <strain evidence="2">D49</strain>
    </source>
</reference>
<feature type="region of interest" description="Disordered" evidence="1">
    <location>
        <begin position="1"/>
        <end position="27"/>
    </location>
</feature>
<reference evidence="2" key="1">
    <citation type="submission" date="2021-02" db="EMBL/GenBank/DDBJ databases">
        <authorList>
            <person name="Nieuwenhuis M."/>
            <person name="Van De Peppel L.J.J."/>
        </authorList>
    </citation>
    <scope>NUCLEOTIDE SEQUENCE</scope>
    <source>
        <strain evidence="2">D49</strain>
    </source>
</reference>
<keyword evidence="3" id="KW-1185">Reference proteome</keyword>
<name>A0A9P7KKW3_9AGAR</name>